<dbReference type="InterPro" id="IPR001296">
    <property type="entry name" value="Glyco_trans_1"/>
</dbReference>
<evidence type="ECO:0000259" key="1">
    <source>
        <dbReference type="Pfam" id="PF00534"/>
    </source>
</evidence>
<gene>
    <name evidence="3" type="primary">kanE_1</name>
    <name evidence="3" type="ORF">SPSYN_00671</name>
</gene>
<comment type="caution">
    <text evidence="3">The sequence shown here is derived from an EMBL/GenBank/DDBJ whole genome shotgun (WGS) entry which is preliminary data.</text>
</comment>
<dbReference type="Pfam" id="PF00534">
    <property type="entry name" value="Glycos_transf_1"/>
    <property type="match status" value="1"/>
</dbReference>
<protein>
    <submittedName>
        <fullName evidence="3">Alpha-D-kanosaminyltransferase</fullName>
        <ecNumber evidence="3">2.4.1.301</ecNumber>
    </submittedName>
</protein>
<keyword evidence="3" id="KW-0328">Glycosyltransferase</keyword>
<dbReference type="CDD" id="cd03801">
    <property type="entry name" value="GT4_PimA-like"/>
    <property type="match status" value="1"/>
</dbReference>
<dbReference type="InterPro" id="IPR028098">
    <property type="entry name" value="Glyco_trans_4-like_N"/>
</dbReference>
<feature type="domain" description="Glycosyl transferase family 1" evidence="1">
    <location>
        <begin position="180"/>
        <end position="335"/>
    </location>
</feature>
<dbReference type="EMBL" id="LSRS01000002">
    <property type="protein sequence ID" value="KAF1085934.1"/>
    <property type="molecule type" value="Genomic_DNA"/>
</dbReference>
<keyword evidence="3" id="KW-0808">Transferase</keyword>
<dbReference type="Gene3D" id="3.40.50.2000">
    <property type="entry name" value="Glycogen Phosphorylase B"/>
    <property type="match status" value="2"/>
</dbReference>
<accession>A0A9D3AZI4</accession>
<keyword evidence="4" id="KW-1185">Reference proteome</keyword>
<evidence type="ECO:0000313" key="4">
    <source>
        <dbReference type="Proteomes" id="UP000798488"/>
    </source>
</evidence>
<dbReference type="Pfam" id="PF13439">
    <property type="entry name" value="Glyco_transf_4"/>
    <property type="match status" value="1"/>
</dbReference>
<dbReference type="EC" id="2.4.1.301" evidence="3"/>
<organism evidence="3 4">
    <name type="scientific">Sporotomaculum syntrophicum</name>
    <dbReference type="NCBI Taxonomy" id="182264"/>
    <lineage>
        <taxon>Bacteria</taxon>
        <taxon>Bacillati</taxon>
        <taxon>Bacillota</taxon>
        <taxon>Clostridia</taxon>
        <taxon>Eubacteriales</taxon>
        <taxon>Desulfallaceae</taxon>
        <taxon>Sporotomaculum</taxon>
    </lineage>
</organism>
<name>A0A9D3AZI4_9FIRM</name>
<dbReference type="OrthoDB" id="3199616at2"/>
<dbReference type="GO" id="GO:0016757">
    <property type="term" value="F:glycosyltransferase activity"/>
    <property type="evidence" value="ECO:0007669"/>
    <property type="project" value="UniProtKB-KW"/>
</dbReference>
<evidence type="ECO:0000313" key="3">
    <source>
        <dbReference type="EMBL" id="KAF1085934.1"/>
    </source>
</evidence>
<sequence>MKVLIFLSSSERGGRELNTIRLIPYLRERGIKVEVVVLDCGGYVTKWCSDNEINCQPLGCWPNKLNLLAVIWRFFLLLKITKFDLIQVYGFTGSMVCRFVACPFRIRVVVGIVGSGHFTGLRPLFEQITKRLVNCYVANSIAGKNKLLEILGTNIPRVEVIHNGVPEIEVLSPDVAKNCFTVGTVANLRPEKGYDIMLGALSKIKSDLGDQLDITYLIVGDGALRKDLTKQIQKLGLADQVCLLGMVENVAEVLCKLDLFVLPSYSEGLPNALLEAMMAGRCVIATKVGGVPEIIEDGYNGLLVEPGNPEELSQAIQKVILNSQLQKSMALRGRELVCKNYTLSHQAESTIKVWKAVCCQYKEAS</sequence>
<dbReference type="PANTHER" id="PTHR12526">
    <property type="entry name" value="GLYCOSYLTRANSFERASE"/>
    <property type="match status" value="1"/>
</dbReference>
<evidence type="ECO:0000259" key="2">
    <source>
        <dbReference type="Pfam" id="PF13439"/>
    </source>
</evidence>
<dbReference type="Proteomes" id="UP000798488">
    <property type="component" value="Unassembled WGS sequence"/>
</dbReference>
<feature type="domain" description="Glycosyltransferase subfamily 4-like N-terminal" evidence="2">
    <location>
        <begin position="13"/>
        <end position="165"/>
    </location>
</feature>
<dbReference type="AlphaFoldDB" id="A0A9D3AZI4"/>
<proteinExistence type="predicted"/>
<dbReference type="SUPFAM" id="SSF53756">
    <property type="entry name" value="UDP-Glycosyltransferase/glycogen phosphorylase"/>
    <property type="match status" value="1"/>
</dbReference>
<reference evidence="3" key="1">
    <citation type="submission" date="2016-02" db="EMBL/GenBank/DDBJ databases">
        <title>Draft Genome Sequence of Sporotomaculum syntrophicum Strain FB, a Syntrophic Benzoate Degrader.</title>
        <authorList>
            <person name="Nobu M.K."/>
            <person name="Narihiro T."/>
            <person name="Qiu Y.-L."/>
            <person name="Ohashi A."/>
            <person name="Liu W.-T."/>
            <person name="Yuji S."/>
        </authorList>
    </citation>
    <scope>NUCLEOTIDE SEQUENCE</scope>
    <source>
        <strain evidence="3">FB</strain>
    </source>
</reference>
<dbReference type="RefSeq" id="WP_161821088.1">
    <property type="nucleotide sequence ID" value="NZ_LSRS01000002.1"/>
</dbReference>